<dbReference type="Proteomes" id="UP000306918">
    <property type="component" value="Unassembled WGS sequence"/>
</dbReference>
<feature type="domain" description="N-acetyltransferase" evidence="1">
    <location>
        <begin position="3"/>
        <end position="152"/>
    </location>
</feature>
<keyword evidence="3" id="KW-1185">Reference proteome</keyword>
<comment type="caution">
    <text evidence="2">The sequence shown here is derived from an EMBL/GenBank/DDBJ whole genome shotgun (WGS) entry which is preliminary data.</text>
</comment>
<dbReference type="CDD" id="cd04301">
    <property type="entry name" value="NAT_SF"/>
    <property type="match status" value="1"/>
</dbReference>
<accession>A0A4S8I3Z6</accession>
<dbReference type="SUPFAM" id="SSF55729">
    <property type="entry name" value="Acyl-CoA N-acyltransferases (Nat)"/>
    <property type="match status" value="1"/>
</dbReference>
<protein>
    <submittedName>
        <fullName evidence="2">N-acetyltransferase</fullName>
    </submittedName>
</protein>
<dbReference type="OrthoDB" id="9797178at2"/>
<sequence length="172" mass="19367">MNISIRPEQPADIDEIYELNKLVFGQDNEAKLVDHVRQGSNFIPQLSLVAFSDDELIGYILFSQITISNGDYRHLSLGLTSMVVHSDYQKRGIGAKLITYGLQKAADLGFTDVFVFGHEYYFPKFGFLPANRWNIKPPFEAPAEVFMALELIPNALSNVSGIVEYPIEFSVM</sequence>
<reference evidence="2 3" key="1">
    <citation type="submission" date="2019-04" db="EMBL/GenBank/DDBJ databases">
        <title>Niastella caeni sp. nov., isolated from activated sludge.</title>
        <authorList>
            <person name="Sheng M."/>
        </authorList>
    </citation>
    <scope>NUCLEOTIDE SEQUENCE [LARGE SCALE GENOMIC DNA]</scope>
    <source>
        <strain evidence="2 3">HX-2-15</strain>
    </source>
</reference>
<dbReference type="PROSITE" id="PS51186">
    <property type="entry name" value="GNAT"/>
    <property type="match status" value="1"/>
</dbReference>
<dbReference type="Gene3D" id="3.40.630.30">
    <property type="match status" value="1"/>
</dbReference>
<dbReference type="InterPro" id="IPR016181">
    <property type="entry name" value="Acyl_CoA_acyltransferase"/>
</dbReference>
<gene>
    <name evidence="2" type="ORF">FAM09_07530</name>
</gene>
<dbReference type="Pfam" id="PF00583">
    <property type="entry name" value="Acetyltransf_1"/>
    <property type="match status" value="1"/>
</dbReference>
<dbReference type="InterPro" id="IPR000182">
    <property type="entry name" value="GNAT_dom"/>
</dbReference>
<evidence type="ECO:0000259" key="1">
    <source>
        <dbReference type="PROSITE" id="PS51186"/>
    </source>
</evidence>
<name>A0A4S8I3Z6_9BACT</name>
<dbReference type="AlphaFoldDB" id="A0A4S8I3Z6"/>
<dbReference type="GO" id="GO:0016747">
    <property type="term" value="F:acyltransferase activity, transferring groups other than amino-acyl groups"/>
    <property type="evidence" value="ECO:0007669"/>
    <property type="project" value="InterPro"/>
</dbReference>
<dbReference type="EMBL" id="STFF01000001">
    <property type="protein sequence ID" value="THU41944.1"/>
    <property type="molecule type" value="Genomic_DNA"/>
</dbReference>
<keyword evidence="2" id="KW-0808">Transferase</keyword>
<organism evidence="2 3">
    <name type="scientific">Niastella caeni</name>
    <dbReference type="NCBI Taxonomy" id="2569763"/>
    <lineage>
        <taxon>Bacteria</taxon>
        <taxon>Pseudomonadati</taxon>
        <taxon>Bacteroidota</taxon>
        <taxon>Chitinophagia</taxon>
        <taxon>Chitinophagales</taxon>
        <taxon>Chitinophagaceae</taxon>
        <taxon>Niastella</taxon>
    </lineage>
</organism>
<proteinExistence type="predicted"/>
<evidence type="ECO:0000313" key="2">
    <source>
        <dbReference type="EMBL" id="THU41944.1"/>
    </source>
</evidence>
<dbReference type="RefSeq" id="WP_136576431.1">
    <property type="nucleotide sequence ID" value="NZ_STFF01000001.1"/>
</dbReference>
<evidence type="ECO:0000313" key="3">
    <source>
        <dbReference type="Proteomes" id="UP000306918"/>
    </source>
</evidence>